<dbReference type="AlphaFoldDB" id="A0A7X5TWC5"/>
<dbReference type="SUPFAM" id="SSF56003">
    <property type="entry name" value="Molybdenum cofactor-binding domain"/>
    <property type="match status" value="2"/>
</dbReference>
<evidence type="ECO:0000256" key="1">
    <source>
        <dbReference type="ARBA" id="ARBA00006849"/>
    </source>
</evidence>
<dbReference type="Pfam" id="PF01799">
    <property type="entry name" value="Fer2_2"/>
    <property type="match status" value="1"/>
</dbReference>
<dbReference type="InterPro" id="IPR046867">
    <property type="entry name" value="AldOxase/xan_DH_MoCoBD2"/>
</dbReference>
<dbReference type="InterPro" id="IPR001041">
    <property type="entry name" value="2Fe-2S_ferredoxin-type"/>
</dbReference>
<dbReference type="Pfam" id="PF01315">
    <property type="entry name" value="Ald_Xan_dh_C"/>
    <property type="match status" value="1"/>
</dbReference>
<comment type="similarity">
    <text evidence="1">Belongs to the xanthine dehydrogenase family.</text>
</comment>
<evidence type="ECO:0000256" key="6">
    <source>
        <dbReference type="SAM" id="MobiDB-lite"/>
    </source>
</evidence>
<dbReference type="Proteomes" id="UP000547444">
    <property type="component" value="Unassembled WGS sequence"/>
</dbReference>
<keyword evidence="5" id="KW-0408">Iron</keyword>
<evidence type="ECO:0000313" key="9">
    <source>
        <dbReference type="Proteomes" id="UP000547444"/>
    </source>
</evidence>
<dbReference type="PANTHER" id="PTHR11908:SF132">
    <property type="entry name" value="ALDEHYDE OXIDASE 1-RELATED"/>
    <property type="match status" value="1"/>
</dbReference>
<dbReference type="GO" id="GO:0051537">
    <property type="term" value="F:2 iron, 2 sulfur cluster binding"/>
    <property type="evidence" value="ECO:0007669"/>
    <property type="project" value="InterPro"/>
</dbReference>
<dbReference type="PROSITE" id="PS51085">
    <property type="entry name" value="2FE2S_FER_2"/>
    <property type="match status" value="1"/>
</dbReference>
<evidence type="ECO:0000256" key="3">
    <source>
        <dbReference type="ARBA" id="ARBA00022723"/>
    </source>
</evidence>
<dbReference type="InterPro" id="IPR002888">
    <property type="entry name" value="2Fe-2S-bd"/>
</dbReference>
<evidence type="ECO:0000256" key="4">
    <source>
        <dbReference type="ARBA" id="ARBA00023002"/>
    </source>
</evidence>
<evidence type="ECO:0000259" key="7">
    <source>
        <dbReference type="PROSITE" id="PS51085"/>
    </source>
</evidence>
<sequence>MTYTVNGRSFDAAPQPGQCLRTFVRSLGWHGVKKGCDAGDCGACTVWLDGNPVHSCITPAFRADGRAVTTIEGLGTPDDLHPMQRQFLDAPGFQCGFCTAGMIMTSAALTEEQCQDLPRALKGNLCRCTGYRAIEDAVHGRVGVEEAAPGDAVGASVGAPAGRDVVTGRAEFTMDTAIDGLLHLKVLHSPHAHARLVSIDTTAALAVPGVHRVYTWKDVPRKRFTTAIHTDHLVDPDDTYILDNVMRFVGQRVVAVLADSVAAAEEGCRRVAVEYEVLPAVFDPEQAMADGAPQLHGSDDPFVRDPERNVLLELHGQIGDVDAGFAEADVIHEATYFSPRVAHVHLETHGSIAWVERSDGEDVRGERSDGEDLRGERSDGKNIRGERSDGKNIRLVVRTASQSPSIAKVKLSHLFDLRPDQVRVFCMRVGGGFGGKQEVISEDLAALAALDTGRPVSFEYTREEEFTTASPRHPMKVTVKLGAKADGTLTAFQFRNLSNTGAYGNHGGETLFAAAAAIALYRCANKKFDAYSVYTNTVPSGALRGYGMTQPAFAVESAIHELAVKLRLDPLELRRRNIVRPGDALLALDDHPDDVEFTEDGIAACIDLVDAALTRNADGPPMGPDWLVGVGTATSLHETAPPTEHISEAWATLGDDGSYQIAVGTVEFGEGTSTAHVQIAATRLGTTPSRIHLVQSDTDRTGFDTGAFASAGLFVAGNAVDRAALALRDRLRGFAASHTGVPVADCVLLDDGVDCAGTRLLLTEILAAGRERGIRFTEARKAYGSPRSVTSNTHGFRIAVHRVTGEIRILYSVQATDAGVVINPAQVRGQVEGGVAQGIGFVLTENHHVDADGVMTNPNLRNYRIPTYADAPRTEVLLVPSTDSVGPMRSKGMAECCINPVAPALANALYDATGIRFRELPLTPERIFRRLNEPVPVP</sequence>
<evidence type="ECO:0000256" key="2">
    <source>
        <dbReference type="ARBA" id="ARBA00022505"/>
    </source>
</evidence>
<dbReference type="InterPro" id="IPR006058">
    <property type="entry name" value="2Fe2S_fd_BS"/>
</dbReference>
<dbReference type="GO" id="GO:0016491">
    <property type="term" value="F:oxidoreductase activity"/>
    <property type="evidence" value="ECO:0007669"/>
    <property type="project" value="UniProtKB-KW"/>
</dbReference>
<dbReference type="RefSeq" id="WP_167156276.1">
    <property type="nucleotide sequence ID" value="NZ_JAANOW010000001.1"/>
</dbReference>
<dbReference type="InterPro" id="IPR036884">
    <property type="entry name" value="2Fe-2S-bd_dom_sf"/>
</dbReference>
<dbReference type="Gene3D" id="3.10.20.30">
    <property type="match status" value="1"/>
</dbReference>
<dbReference type="Pfam" id="PF20256">
    <property type="entry name" value="MoCoBD_2"/>
    <property type="match status" value="1"/>
</dbReference>
<keyword evidence="3" id="KW-0479">Metal-binding</keyword>
<feature type="domain" description="2Fe-2S ferredoxin-type" evidence="7">
    <location>
        <begin position="1"/>
        <end position="74"/>
    </location>
</feature>
<dbReference type="PROSITE" id="PS00197">
    <property type="entry name" value="2FE2S_FER_1"/>
    <property type="match status" value="1"/>
</dbReference>
<dbReference type="SUPFAM" id="SSF54292">
    <property type="entry name" value="2Fe-2S ferredoxin-like"/>
    <property type="match status" value="1"/>
</dbReference>
<dbReference type="InterPro" id="IPR016208">
    <property type="entry name" value="Ald_Oxase/xanthine_DH-like"/>
</dbReference>
<evidence type="ECO:0000256" key="5">
    <source>
        <dbReference type="ARBA" id="ARBA00023004"/>
    </source>
</evidence>
<organism evidence="8 9">
    <name type="scientific">Mycolicibacterium fluoranthenivorans</name>
    <dbReference type="NCBI Taxonomy" id="258505"/>
    <lineage>
        <taxon>Bacteria</taxon>
        <taxon>Bacillati</taxon>
        <taxon>Actinomycetota</taxon>
        <taxon>Actinomycetes</taxon>
        <taxon>Mycobacteriales</taxon>
        <taxon>Mycobacteriaceae</taxon>
        <taxon>Mycolicibacterium</taxon>
    </lineage>
</organism>
<dbReference type="Gene3D" id="3.90.1170.50">
    <property type="entry name" value="Aldehyde oxidase/xanthine dehydrogenase, a/b hammerhead"/>
    <property type="match status" value="1"/>
</dbReference>
<keyword evidence="2" id="KW-0500">Molybdenum</keyword>
<keyword evidence="4" id="KW-0560">Oxidoreductase</keyword>
<protein>
    <submittedName>
        <fullName evidence="8">CO/xanthine dehydrogenase Mo-binding subunit/aerobic-type carbon monoxide dehydrogenase small subunit (CoxS/CutS family)</fullName>
    </submittedName>
</protein>
<dbReference type="InterPro" id="IPR012675">
    <property type="entry name" value="Beta-grasp_dom_sf"/>
</dbReference>
<dbReference type="SUPFAM" id="SSF47741">
    <property type="entry name" value="CO dehydrogenase ISP C-domain like"/>
    <property type="match status" value="1"/>
</dbReference>
<dbReference type="InterPro" id="IPR000674">
    <property type="entry name" value="Ald_Oxase/Xan_DH_a/b"/>
</dbReference>
<feature type="region of interest" description="Disordered" evidence="6">
    <location>
        <begin position="357"/>
        <end position="387"/>
    </location>
</feature>
<dbReference type="SUPFAM" id="SSF54665">
    <property type="entry name" value="CO dehydrogenase molybdoprotein N-domain-like"/>
    <property type="match status" value="1"/>
</dbReference>
<dbReference type="InterPro" id="IPR036010">
    <property type="entry name" value="2Fe-2S_ferredoxin-like_sf"/>
</dbReference>
<dbReference type="SMART" id="SM01008">
    <property type="entry name" value="Ald_Xan_dh_C"/>
    <property type="match status" value="1"/>
</dbReference>
<dbReference type="GO" id="GO:0005506">
    <property type="term" value="F:iron ion binding"/>
    <property type="evidence" value="ECO:0007669"/>
    <property type="project" value="InterPro"/>
</dbReference>
<dbReference type="PANTHER" id="PTHR11908">
    <property type="entry name" value="XANTHINE DEHYDROGENASE"/>
    <property type="match status" value="1"/>
</dbReference>
<proteinExistence type="inferred from homology"/>
<dbReference type="Gene3D" id="1.10.150.120">
    <property type="entry name" value="[2Fe-2S]-binding domain"/>
    <property type="match status" value="1"/>
</dbReference>
<keyword evidence="9" id="KW-1185">Reference proteome</keyword>
<dbReference type="Pfam" id="PF02738">
    <property type="entry name" value="MoCoBD_1"/>
    <property type="match status" value="2"/>
</dbReference>
<comment type="caution">
    <text evidence="8">The sequence shown here is derived from an EMBL/GenBank/DDBJ whole genome shotgun (WGS) entry which is preliminary data.</text>
</comment>
<dbReference type="InterPro" id="IPR008274">
    <property type="entry name" value="AldOxase/xan_DH_MoCoBD1"/>
</dbReference>
<dbReference type="EMBL" id="JAANOW010000001">
    <property type="protein sequence ID" value="NIH93950.1"/>
    <property type="molecule type" value="Genomic_DNA"/>
</dbReference>
<reference evidence="8 9" key="1">
    <citation type="submission" date="2020-03" db="EMBL/GenBank/DDBJ databases">
        <title>Sequencing the genomes of 1000 actinobacteria strains.</title>
        <authorList>
            <person name="Klenk H.-P."/>
        </authorList>
    </citation>
    <scope>NUCLEOTIDE SEQUENCE [LARGE SCALE GENOMIC DNA]</scope>
    <source>
        <strain evidence="8 9">DSM 44556</strain>
    </source>
</reference>
<evidence type="ECO:0000313" key="8">
    <source>
        <dbReference type="EMBL" id="NIH93950.1"/>
    </source>
</evidence>
<dbReference type="InterPro" id="IPR037165">
    <property type="entry name" value="AldOxase/xan_DH_Mopterin-bd_sf"/>
</dbReference>
<dbReference type="Gene3D" id="3.30.365.10">
    <property type="entry name" value="Aldehyde oxidase/xanthine dehydrogenase, molybdopterin binding domain"/>
    <property type="match status" value="6"/>
</dbReference>
<dbReference type="InterPro" id="IPR036856">
    <property type="entry name" value="Ald_Oxase/Xan_DH_a/b_sf"/>
</dbReference>
<gene>
    <name evidence="8" type="ORF">FHU31_000906</name>
</gene>
<name>A0A7X5TWC5_9MYCO</name>
<accession>A0A7X5TWC5</accession>